<dbReference type="SUPFAM" id="SSF48493">
    <property type="entry name" value="gene 59 helicase assembly protein"/>
    <property type="match status" value="1"/>
</dbReference>
<dbReference type="Pfam" id="PF08994">
    <property type="entry name" value="T4_Gp59_C"/>
    <property type="match status" value="1"/>
</dbReference>
<dbReference type="InterPro" id="IPR008944">
    <property type="entry name" value="Phage_T4_Gp59"/>
</dbReference>
<sequence length="201" mass="23659">MIEENSGYTAFQMYSALKLHFTSKSYDYFKYHGKTKTTKDIFMKRNDRYSFHKLSRKFNVADMQNFMISNFINDNGTWIGDMLSPDGEENYKNWKKTQQSLSYVFENDLINLLKSVDAPNKLLEVPSGCYPILLSESMAGSVKLESLLILNSIMNFFSMWNKTIDDDIVWPNYYLKCVKYIPFLDFDKTKFKNIVIKNLTH</sequence>
<evidence type="ECO:0000259" key="2">
    <source>
        <dbReference type="Pfam" id="PF08994"/>
    </source>
</evidence>
<organism evidence="3">
    <name type="scientific">uncultured Caudovirales phage</name>
    <dbReference type="NCBI Taxonomy" id="2100421"/>
    <lineage>
        <taxon>Viruses</taxon>
        <taxon>Duplodnaviria</taxon>
        <taxon>Heunggongvirae</taxon>
        <taxon>Uroviricota</taxon>
        <taxon>Caudoviricetes</taxon>
        <taxon>Peduoviridae</taxon>
        <taxon>Maltschvirus</taxon>
        <taxon>Maltschvirus maltsch</taxon>
    </lineage>
</organism>
<feature type="domain" description="Bacteriophage T4 Gp59 helicase assembly protein C-terminal" evidence="2">
    <location>
        <begin position="141"/>
        <end position="197"/>
    </location>
</feature>
<dbReference type="Gene3D" id="1.10.8.60">
    <property type="match status" value="1"/>
</dbReference>
<dbReference type="InterPro" id="IPR015086">
    <property type="entry name" value="Phage_T4_Gp59_C"/>
</dbReference>
<evidence type="ECO:0000313" key="3">
    <source>
        <dbReference type="EMBL" id="CAB4222011.1"/>
    </source>
</evidence>
<dbReference type="EMBL" id="LR797523">
    <property type="protein sequence ID" value="CAB4222011.1"/>
    <property type="molecule type" value="Genomic_DNA"/>
</dbReference>
<dbReference type="Pfam" id="PF08993">
    <property type="entry name" value="T4_Gp59_N"/>
    <property type="match status" value="1"/>
</dbReference>
<dbReference type="HAMAP" id="MF_04156">
    <property type="entry name" value="HELIC_LOADER_T4"/>
    <property type="match status" value="1"/>
</dbReference>
<proteinExistence type="inferred from homology"/>
<feature type="domain" description="Bacteriophage T4 Gp59 helicase assembly protein N-terminal" evidence="1">
    <location>
        <begin position="7"/>
        <end position="94"/>
    </location>
</feature>
<gene>
    <name evidence="3" type="ORF">UFOVP1655_23</name>
</gene>
<reference evidence="3" key="1">
    <citation type="submission" date="2020-05" db="EMBL/GenBank/DDBJ databases">
        <authorList>
            <person name="Chiriac C."/>
            <person name="Salcher M."/>
            <person name="Ghai R."/>
            <person name="Kavagutti S V."/>
        </authorList>
    </citation>
    <scope>NUCLEOTIDE SEQUENCE</scope>
</reference>
<dbReference type="Gene3D" id="1.10.220.50">
    <property type="entry name" value="Bacteriophage T4, Gp59, helicase assembly protein, C-terminal domain"/>
    <property type="match status" value="1"/>
</dbReference>
<protein>
    <submittedName>
        <fullName evidence="3">59 protein</fullName>
    </submittedName>
</protein>
<name>A0A6J5T4P6_9CAUD</name>
<dbReference type="InterPro" id="IPR023197">
    <property type="entry name" value="Phage_T4_Gp59_dom_sf"/>
</dbReference>
<dbReference type="InterPro" id="IPR037082">
    <property type="entry name" value="Phage_T4_Gp59_C_sf"/>
</dbReference>
<accession>A0A6J5T4P6</accession>
<evidence type="ECO:0000259" key="1">
    <source>
        <dbReference type="Pfam" id="PF08993"/>
    </source>
</evidence>
<dbReference type="InterPro" id="IPR015085">
    <property type="entry name" value="Phage_T4_Gp59_N"/>
</dbReference>